<dbReference type="InterPro" id="IPR016181">
    <property type="entry name" value="Acyl_CoA_acyltransferase"/>
</dbReference>
<dbReference type="PANTHER" id="PTHR20905:SF32">
    <property type="entry name" value="ARYLALKYLAMINE N-ACETYLTRANSFERASE-LIKE 7, ISOFORM A"/>
    <property type="match status" value="1"/>
</dbReference>
<feature type="region of interest" description="Disordered" evidence="1">
    <location>
        <begin position="1"/>
        <end position="20"/>
    </location>
</feature>
<evidence type="ECO:0000313" key="2">
    <source>
        <dbReference type="EMBL" id="KAL3401016.1"/>
    </source>
</evidence>
<keyword evidence="3" id="KW-1185">Reference proteome</keyword>
<evidence type="ECO:0008006" key="4">
    <source>
        <dbReference type="Google" id="ProtNLM"/>
    </source>
</evidence>
<accession>A0ABD2X6J0</accession>
<name>A0ABD2X6J0_9HYME</name>
<proteinExistence type="predicted"/>
<evidence type="ECO:0000313" key="3">
    <source>
        <dbReference type="Proteomes" id="UP001627154"/>
    </source>
</evidence>
<dbReference type="AlphaFoldDB" id="A0ABD2X6J0"/>
<dbReference type="EMBL" id="JBJJXI010000049">
    <property type="protein sequence ID" value="KAL3401016.1"/>
    <property type="molecule type" value="Genomic_DNA"/>
</dbReference>
<dbReference type="SUPFAM" id="SSF55729">
    <property type="entry name" value="Acyl-CoA N-acyltransferases (Nat)"/>
    <property type="match status" value="1"/>
</dbReference>
<dbReference type="Gene3D" id="3.40.630.30">
    <property type="match status" value="1"/>
</dbReference>
<gene>
    <name evidence="2" type="ORF">TKK_005664</name>
</gene>
<sequence length="264" mass="30219">MVDKSNKEAKKKQTIKSWNRPDGPLNIWRIIEGEEHQNDGTKKKIKFSIQDIPEEHYQDVIKHMCDYFVADEVTCQCSKIKDDEEALNDFRILWDYLLKIGISVAAYKLDSNNQIQELAGVNILFPVTDEIEEAIQNFMKNFKSQGSRKIFEFMHDLNEKAPDVRDIYKVDTYISALGLSVHPNFRGQKLGVRLLESRTDIGRKYGLTATSTAFTAPASQIQAERAGFETVFEQDYASVLDDEGSLIFPNIKSKSVKIMVKKLN</sequence>
<dbReference type="Proteomes" id="UP001627154">
    <property type="component" value="Unassembled WGS sequence"/>
</dbReference>
<protein>
    <recommendedName>
        <fullName evidence="4">N-acetyltransferase domain-containing protein</fullName>
    </recommendedName>
</protein>
<evidence type="ECO:0000256" key="1">
    <source>
        <dbReference type="SAM" id="MobiDB-lite"/>
    </source>
</evidence>
<dbReference type="PANTHER" id="PTHR20905">
    <property type="entry name" value="N-ACETYLTRANSFERASE-RELATED"/>
    <property type="match status" value="1"/>
</dbReference>
<reference evidence="2 3" key="1">
    <citation type="journal article" date="2024" name="bioRxiv">
        <title>A reference genome for Trichogramma kaykai: A tiny desert-dwelling parasitoid wasp with competing sex-ratio distorters.</title>
        <authorList>
            <person name="Culotta J."/>
            <person name="Lindsey A.R."/>
        </authorList>
    </citation>
    <scope>NUCLEOTIDE SEQUENCE [LARGE SCALE GENOMIC DNA]</scope>
    <source>
        <strain evidence="2 3">KSX58</strain>
    </source>
</reference>
<organism evidence="2 3">
    <name type="scientific">Trichogramma kaykai</name>
    <dbReference type="NCBI Taxonomy" id="54128"/>
    <lineage>
        <taxon>Eukaryota</taxon>
        <taxon>Metazoa</taxon>
        <taxon>Ecdysozoa</taxon>
        <taxon>Arthropoda</taxon>
        <taxon>Hexapoda</taxon>
        <taxon>Insecta</taxon>
        <taxon>Pterygota</taxon>
        <taxon>Neoptera</taxon>
        <taxon>Endopterygota</taxon>
        <taxon>Hymenoptera</taxon>
        <taxon>Apocrita</taxon>
        <taxon>Proctotrupomorpha</taxon>
        <taxon>Chalcidoidea</taxon>
        <taxon>Trichogrammatidae</taxon>
        <taxon>Trichogramma</taxon>
    </lineage>
</organism>
<comment type="caution">
    <text evidence="2">The sequence shown here is derived from an EMBL/GenBank/DDBJ whole genome shotgun (WGS) entry which is preliminary data.</text>
</comment>